<dbReference type="Proteomes" id="UP000824162">
    <property type="component" value="Unassembled WGS sequence"/>
</dbReference>
<dbReference type="InterPro" id="IPR036551">
    <property type="entry name" value="Flavin_trans-like"/>
</dbReference>
<organism evidence="2 3">
    <name type="scientific">Candidatus Monoglobus merdigallinarum</name>
    <dbReference type="NCBI Taxonomy" id="2838698"/>
    <lineage>
        <taxon>Bacteria</taxon>
        <taxon>Bacillati</taxon>
        <taxon>Bacillota</taxon>
        <taxon>Clostridia</taxon>
        <taxon>Monoglobales</taxon>
        <taxon>Monoglobaceae</taxon>
        <taxon>Monoglobus</taxon>
    </lineage>
</organism>
<reference evidence="2" key="1">
    <citation type="journal article" date="2021" name="PeerJ">
        <title>Extensive microbial diversity within the chicken gut microbiome revealed by metagenomics and culture.</title>
        <authorList>
            <person name="Gilroy R."/>
            <person name="Ravi A."/>
            <person name="Getino M."/>
            <person name="Pursley I."/>
            <person name="Horton D.L."/>
            <person name="Alikhan N.F."/>
            <person name="Baker D."/>
            <person name="Gharbi K."/>
            <person name="Hall N."/>
            <person name="Watson M."/>
            <person name="Adriaenssens E.M."/>
            <person name="Foster-Nyarko E."/>
            <person name="Jarju S."/>
            <person name="Secka A."/>
            <person name="Antonio M."/>
            <person name="Oren A."/>
            <person name="Chaudhuri R.R."/>
            <person name="La Ragione R."/>
            <person name="Hildebrand F."/>
            <person name="Pallen M.J."/>
        </authorList>
    </citation>
    <scope>NUCLEOTIDE SEQUENCE</scope>
    <source>
        <strain evidence="2">5790</strain>
    </source>
</reference>
<dbReference type="NCBIfam" id="NF006161">
    <property type="entry name" value="PRK08305.1"/>
    <property type="match status" value="1"/>
</dbReference>
<dbReference type="SUPFAM" id="SSF52507">
    <property type="entry name" value="Homo-oligomeric flavin-containing Cys decarboxylases, HFCD"/>
    <property type="match status" value="1"/>
</dbReference>
<accession>A0A9D1PPG2</accession>
<evidence type="ECO:0000313" key="3">
    <source>
        <dbReference type="Proteomes" id="UP000824162"/>
    </source>
</evidence>
<evidence type="ECO:0000313" key="2">
    <source>
        <dbReference type="EMBL" id="HIV85491.1"/>
    </source>
</evidence>
<dbReference type="NCBIfam" id="TIGR02852">
    <property type="entry name" value="spore_dpaB"/>
    <property type="match status" value="1"/>
</dbReference>
<dbReference type="Pfam" id="PF02441">
    <property type="entry name" value="Flavoprotein"/>
    <property type="match status" value="1"/>
</dbReference>
<dbReference type="GO" id="GO:0003824">
    <property type="term" value="F:catalytic activity"/>
    <property type="evidence" value="ECO:0007669"/>
    <property type="project" value="InterPro"/>
</dbReference>
<comment type="caution">
    <text evidence="2">The sequence shown here is derived from an EMBL/GenBank/DDBJ whole genome shotgun (WGS) entry which is preliminary data.</text>
</comment>
<reference evidence="2" key="2">
    <citation type="submission" date="2021-04" db="EMBL/GenBank/DDBJ databases">
        <authorList>
            <person name="Gilroy R."/>
        </authorList>
    </citation>
    <scope>NUCLEOTIDE SEQUENCE</scope>
    <source>
        <strain evidence="2">5790</strain>
    </source>
</reference>
<gene>
    <name evidence="2" type="ORF">H9900_01635</name>
</gene>
<evidence type="ECO:0000259" key="1">
    <source>
        <dbReference type="Pfam" id="PF02441"/>
    </source>
</evidence>
<sequence length="194" mass="20583">MDNALDGLKIGFGVTGSFCTIFKIIPVIRRLRGCGAAVFPILSENTSATDTRFGSSADFTAQITEASGSTPMTSITQVEPIGPKQLFDVLVVAPCTGNSIAKIANGISDTTVTLAVKSHLRNNRPVVIAVSTNDGLSGNAKNIGVLLSRKNIYLVPLGQDDFMDKENSLVSDFDRVEDTVISALNGRQIQPILI</sequence>
<dbReference type="Gene3D" id="3.40.50.1950">
    <property type="entry name" value="Flavin prenyltransferase-like"/>
    <property type="match status" value="1"/>
</dbReference>
<dbReference type="InterPro" id="IPR014214">
    <property type="entry name" value="Dipicolinic_acid_synth_B"/>
</dbReference>
<proteinExistence type="predicted"/>
<dbReference type="AlphaFoldDB" id="A0A9D1PPG2"/>
<dbReference type="EMBL" id="DXIJ01000034">
    <property type="protein sequence ID" value="HIV85491.1"/>
    <property type="molecule type" value="Genomic_DNA"/>
</dbReference>
<protein>
    <submittedName>
        <fullName evidence="2">Dipicolinate synthase subunit B</fullName>
    </submittedName>
</protein>
<name>A0A9D1PPG2_9FIRM</name>
<dbReference type="InterPro" id="IPR003382">
    <property type="entry name" value="Flavoprotein"/>
</dbReference>
<dbReference type="PIRSF" id="PIRSF001390">
    <property type="entry name" value="Dipicolinate_synth_subunit_B"/>
    <property type="match status" value="1"/>
</dbReference>
<feature type="domain" description="Flavoprotein" evidence="1">
    <location>
        <begin position="9"/>
        <end position="169"/>
    </location>
</feature>